<evidence type="ECO:0000259" key="5">
    <source>
        <dbReference type="Pfam" id="PF00724"/>
    </source>
</evidence>
<keyword evidence="2" id="KW-0285">Flavoprotein</keyword>
<evidence type="ECO:0000313" key="7">
    <source>
        <dbReference type="Proteomes" id="UP001610446"/>
    </source>
</evidence>
<dbReference type="PANTHER" id="PTHR43656">
    <property type="entry name" value="BINDING OXIDOREDUCTASE, PUTATIVE (AFU_ORTHOLOGUE AFUA_2G08260)-RELATED"/>
    <property type="match status" value="1"/>
</dbReference>
<dbReference type="Pfam" id="PF00724">
    <property type="entry name" value="Oxidored_FMN"/>
    <property type="match status" value="1"/>
</dbReference>
<dbReference type="PANTHER" id="PTHR43656:SF2">
    <property type="entry name" value="BINDING OXIDOREDUCTASE, PUTATIVE (AFU_ORTHOLOGUE AFUA_2G08260)-RELATED"/>
    <property type="match status" value="1"/>
</dbReference>
<dbReference type="SUPFAM" id="SSF51395">
    <property type="entry name" value="FMN-linked oxidoreductases"/>
    <property type="match status" value="1"/>
</dbReference>
<comment type="caution">
    <text evidence="6">The sequence shown here is derived from an EMBL/GenBank/DDBJ whole genome shotgun (WGS) entry which is preliminary data.</text>
</comment>
<dbReference type="EMBL" id="JBFXLU010000377">
    <property type="protein sequence ID" value="KAL2828082.1"/>
    <property type="molecule type" value="Genomic_DNA"/>
</dbReference>
<feature type="domain" description="NADH:flavin oxidoreductase/NADH oxidase N-terminal" evidence="5">
    <location>
        <begin position="64"/>
        <end position="327"/>
    </location>
</feature>
<dbReference type="Proteomes" id="UP001610446">
    <property type="component" value="Unassembled WGS sequence"/>
</dbReference>
<evidence type="ECO:0000256" key="2">
    <source>
        <dbReference type="ARBA" id="ARBA00022630"/>
    </source>
</evidence>
<name>A0ABR4IJZ7_9EURO</name>
<reference evidence="6 7" key="1">
    <citation type="submission" date="2024-07" db="EMBL/GenBank/DDBJ databases">
        <title>Section-level genome sequencing and comparative genomics of Aspergillus sections Usti and Cavernicolus.</title>
        <authorList>
            <consortium name="Lawrence Berkeley National Laboratory"/>
            <person name="Nybo J.L."/>
            <person name="Vesth T.C."/>
            <person name="Theobald S."/>
            <person name="Frisvad J.C."/>
            <person name="Larsen T.O."/>
            <person name="Kjaerboelling I."/>
            <person name="Rothschild-Mancinelli K."/>
            <person name="Lyhne E.K."/>
            <person name="Kogle M.E."/>
            <person name="Barry K."/>
            <person name="Clum A."/>
            <person name="Na H."/>
            <person name="Ledsgaard L."/>
            <person name="Lin J."/>
            <person name="Lipzen A."/>
            <person name="Kuo A."/>
            <person name="Riley R."/>
            <person name="Mondo S."/>
            <person name="Labutti K."/>
            <person name="Haridas S."/>
            <person name="Pangalinan J."/>
            <person name="Salamov A.A."/>
            <person name="Simmons B.A."/>
            <person name="Magnuson J.K."/>
            <person name="Chen J."/>
            <person name="Drula E."/>
            <person name="Henrissat B."/>
            <person name="Wiebenga A."/>
            <person name="Lubbers R.J."/>
            <person name="Gomes A.C."/>
            <person name="Makela M.R."/>
            <person name="Stajich J."/>
            <person name="Grigoriev I.V."/>
            <person name="Mortensen U.H."/>
            <person name="De Vries R.P."/>
            <person name="Baker S.E."/>
            <person name="Andersen M.R."/>
        </authorList>
    </citation>
    <scope>NUCLEOTIDE SEQUENCE [LARGE SCALE GENOMIC DNA]</scope>
    <source>
        <strain evidence="6 7">CBS 123904</strain>
    </source>
</reference>
<keyword evidence="7" id="KW-1185">Reference proteome</keyword>
<evidence type="ECO:0000256" key="3">
    <source>
        <dbReference type="ARBA" id="ARBA00022643"/>
    </source>
</evidence>
<evidence type="ECO:0000256" key="4">
    <source>
        <dbReference type="ARBA" id="ARBA00023002"/>
    </source>
</evidence>
<gene>
    <name evidence="6" type="ORF">BJY01DRAFT_241010</name>
</gene>
<comment type="similarity">
    <text evidence="1">Belongs to the NADH:flavin oxidoreductase/NADH oxidase family.</text>
</comment>
<protein>
    <submittedName>
        <fullName evidence="6">FMN binding oxidoreductase</fullName>
    </submittedName>
</protein>
<organism evidence="6 7">
    <name type="scientific">Aspergillus pseudoustus</name>
    <dbReference type="NCBI Taxonomy" id="1810923"/>
    <lineage>
        <taxon>Eukaryota</taxon>
        <taxon>Fungi</taxon>
        <taxon>Dikarya</taxon>
        <taxon>Ascomycota</taxon>
        <taxon>Pezizomycotina</taxon>
        <taxon>Eurotiomycetes</taxon>
        <taxon>Eurotiomycetidae</taxon>
        <taxon>Eurotiales</taxon>
        <taxon>Aspergillaceae</taxon>
        <taxon>Aspergillus</taxon>
        <taxon>Aspergillus subgen. Nidulantes</taxon>
    </lineage>
</organism>
<accession>A0ABR4IJZ7</accession>
<proteinExistence type="inferred from homology"/>
<keyword evidence="4" id="KW-0560">Oxidoreductase</keyword>
<dbReference type="InterPro" id="IPR013785">
    <property type="entry name" value="Aldolase_TIM"/>
</dbReference>
<evidence type="ECO:0000313" key="6">
    <source>
        <dbReference type="EMBL" id="KAL2828082.1"/>
    </source>
</evidence>
<dbReference type="InterPro" id="IPR001155">
    <property type="entry name" value="OxRdtase_FMN_N"/>
</dbReference>
<evidence type="ECO:0000256" key="1">
    <source>
        <dbReference type="ARBA" id="ARBA00005979"/>
    </source>
</evidence>
<sequence>MGPDIKEPLTLPCGLVLPNRLVKAAMAEGLADKGHLPGPRISRVYGEWAKGGWGALLTGNIQVDRESLDAWKQYADACQEYGTPAIAQICHPVRQSPRGAGEWGLCGQTIAPSEIPLHIGDGVAASIVRNVVFGSPKGMSQSDIDHVVGQFVNCARVLAQCVFSGVELHAAHGYLLSKHFLQSNTRHDQYGGSAGRRARIVLDIIQQIRNVVPATFCVGIKLNSADPSASDFEDTMSQIQLFGNAGVDFLEISGGSYEDPTTQSTAAREAFFLDFATQTRERLPNIVLLLTGGFRSREGIEAALKAGVCDLVGIGRPAVLRPDFPQLLIDKTYSDQEATVAFSKVPIPFLARLLQIRVLGGGAETEYFQGQIRRIVAGLATYAP</sequence>
<dbReference type="Gene3D" id="3.20.20.70">
    <property type="entry name" value="Aldolase class I"/>
    <property type="match status" value="1"/>
</dbReference>
<keyword evidence="3" id="KW-0288">FMN</keyword>
<dbReference type="InterPro" id="IPR051799">
    <property type="entry name" value="NADH_flavin_oxidoreductase"/>
</dbReference>